<accession>A0AAW9A7X7</accession>
<dbReference type="AlphaFoldDB" id="A0AAW9A7X7"/>
<evidence type="ECO:0000313" key="2">
    <source>
        <dbReference type="Proteomes" id="UP001271648"/>
    </source>
</evidence>
<protein>
    <submittedName>
        <fullName evidence="1">Uncharacterized protein</fullName>
    </submittedName>
</protein>
<comment type="caution">
    <text evidence="1">The sequence shown here is derived from an EMBL/GenBank/DDBJ whole genome shotgun (WGS) entry which is preliminary data.</text>
</comment>
<proteinExistence type="predicted"/>
<dbReference type="EMBL" id="JAUBDJ010000006">
    <property type="protein sequence ID" value="MDW0117512.1"/>
    <property type="molecule type" value="Genomic_DNA"/>
</dbReference>
<reference evidence="1 2" key="1">
    <citation type="submission" date="2023-06" db="EMBL/GenBank/DDBJ databases">
        <title>Sporosarcina sp. nov., isolated from Korean traditional fermented seafood 'Jeotgal'.</title>
        <authorList>
            <person name="Yang A.I."/>
            <person name="Shin N.-R."/>
        </authorList>
    </citation>
    <scope>NUCLEOTIDE SEQUENCE [LARGE SCALE GENOMIC DNA]</scope>
    <source>
        <strain evidence="1 2">KCTC43456</strain>
    </source>
</reference>
<dbReference type="RefSeq" id="WP_283734387.1">
    <property type="nucleotide sequence ID" value="NZ_CP125968.1"/>
</dbReference>
<evidence type="ECO:0000313" key="1">
    <source>
        <dbReference type="EMBL" id="MDW0117512.1"/>
    </source>
</evidence>
<keyword evidence="2" id="KW-1185">Reference proteome</keyword>
<dbReference type="Proteomes" id="UP001271648">
    <property type="component" value="Unassembled WGS sequence"/>
</dbReference>
<organism evidence="1 2">
    <name type="scientific">Sporosarcina thermotolerans</name>
    <dbReference type="NCBI Taxonomy" id="633404"/>
    <lineage>
        <taxon>Bacteria</taxon>
        <taxon>Bacillati</taxon>
        <taxon>Bacillota</taxon>
        <taxon>Bacilli</taxon>
        <taxon>Bacillales</taxon>
        <taxon>Caryophanaceae</taxon>
        <taxon>Sporosarcina</taxon>
    </lineage>
</organism>
<sequence length="66" mass="7332">MTMNLIVVMNLVDAMILIDSTILCVAMKLIETEILTVITTLDADAGKLIADVIAGDVRKWTRYKYS</sequence>
<name>A0AAW9A7X7_9BACL</name>
<gene>
    <name evidence="1" type="ORF">QTL97_11240</name>
</gene>